<keyword evidence="4" id="KW-1185">Reference proteome</keyword>
<reference evidence="3 4" key="1">
    <citation type="submission" date="2018-06" db="EMBL/GenBank/DDBJ databases">
        <authorList>
            <consortium name="Pathogen Informatics"/>
            <person name="Doyle S."/>
        </authorList>
    </citation>
    <scope>NUCLEOTIDE SEQUENCE [LARGE SCALE GENOMIC DNA]</scope>
    <source>
        <strain evidence="3 4">NCTC10994</strain>
    </source>
</reference>
<feature type="region of interest" description="Disordered" evidence="1">
    <location>
        <begin position="89"/>
        <end position="179"/>
    </location>
</feature>
<name>A0A2X4X179_9NOCA</name>
<keyword evidence="2" id="KW-1133">Transmembrane helix</keyword>
<proteinExistence type="predicted"/>
<dbReference type="STRING" id="1219011.GCA_001895045_01938"/>
<dbReference type="AlphaFoldDB" id="A0A2X4X179"/>
<feature type="transmembrane region" description="Helical" evidence="2">
    <location>
        <begin position="6"/>
        <end position="26"/>
    </location>
</feature>
<organism evidence="3 4">
    <name type="scientific">Rhodococcus coprophilus</name>
    <dbReference type="NCBI Taxonomy" id="38310"/>
    <lineage>
        <taxon>Bacteria</taxon>
        <taxon>Bacillati</taxon>
        <taxon>Actinomycetota</taxon>
        <taxon>Actinomycetes</taxon>
        <taxon>Mycobacteriales</taxon>
        <taxon>Nocardiaceae</taxon>
        <taxon>Rhodococcus</taxon>
    </lineage>
</organism>
<evidence type="ECO:0000256" key="1">
    <source>
        <dbReference type="SAM" id="MobiDB-lite"/>
    </source>
</evidence>
<evidence type="ECO:0000256" key="2">
    <source>
        <dbReference type="SAM" id="Phobius"/>
    </source>
</evidence>
<evidence type="ECO:0000313" key="4">
    <source>
        <dbReference type="Proteomes" id="UP000249091"/>
    </source>
</evidence>
<dbReference type="Proteomes" id="UP000249091">
    <property type="component" value="Chromosome 1"/>
</dbReference>
<dbReference type="InterPro" id="IPR019933">
    <property type="entry name" value="DivIVA_domain"/>
</dbReference>
<dbReference type="Gene3D" id="6.10.250.660">
    <property type="match status" value="1"/>
</dbReference>
<feature type="compositionally biased region" description="Acidic residues" evidence="1">
    <location>
        <begin position="109"/>
        <end position="137"/>
    </location>
</feature>
<evidence type="ECO:0000313" key="3">
    <source>
        <dbReference type="EMBL" id="SQI30184.1"/>
    </source>
</evidence>
<sequence length="179" mass="19694">MVTVLLYVVVMVVVGAVLFFIASSVFGRSEVLAPIPPGTTTTVLPATDVTGTDVRDLRFQQTWRGYKMSEVDWALDRLAREIDELRAELARTGQETETAPGPVAGPDDSGIENDFEAESENDFESVAEKDFEAEEPTEEVRIVERAAAERRAADRPAAEKPAAERPDVEKSAVERPEEQ</sequence>
<dbReference type="NCBIfam" id="TIGR03544">
    <property type="entry name" value="DivI1A_domain"/>
    <property type="match status" value="1"/>
</dbReference>
<gene>
    <name evidence="3" type="ORF">NCTC10994_01458</name>
</gene>
<protein>
    <submittedName>
        <fullName evidence="3">Predicted membrane protein</fullName>
    </submittedName>
</protein>
<dbReference type="EMBL" id="LS483468">
    <property type="protein sequence ID" value="SQI30184.1"/>
    <property type="molecule type" value="Genomic_DNA"/>
</dbReference>
<keyword evidence="2" id="KW-0812">Transmembrane</keyword>
<dbReference type="KEGG" id="rcr:NCTC10994_01458"/>
<accession>A0A2X4X179</accession>
<keyword evidence="2" id="KW-0472">Membrane</keyword>
<feature type="compositionally biased region" description="Basic and acidic residues" evidence="1">
    <location>
        <begin position="138"/>
        <end position="179"/>
    </location>
</feature>